<dbReference type="HOGENOM" id="CLU_033863_10_0_3"/>
<evidence type="ECO:0000256" key="1">
    <source>
        <dbReference type="ARBA" id="ARBA00004141"/>
    </source>
</evidence>
<dbReference type="PANTHER" id="PTHR32322">
    <property type="entry name" value="INNER MEMBRANE TRANSPORTER"/>
    <property type="match status" value="1"/>
</dbReference>
<feature type="domain" description="EamA" evidence="7">
    <location>
        <begin position="183"/>
        <end position="293"/>
    </location>
</feature>
<accession>K9Z0M4</accession>
<comment type="subcellular location">
    <subcellularLocation>
        <location evidence="1">Membrane</location>
        <topology evidence="1">Multi-pass membrane protein</topology>
    </subcellularLocation>
</comment>
<dbReference type="GO" id="GO:0016020">
    <property type="term" value="C:membrane"/>
    <property type="evidence" value="ECO:0007669"/>
    <property type="project" value="UniProtKB-SubCell"/>
</dbReference>
<evidence type="ECO:0000256" key="6">
    <source>
        <dbReference type="SAM" id="Phobius"/>
    </source>
</evidence>
<keyword evidence="3 6" id="KW-0812">Transmembrane</keyword>
<keyword evidence="4 6" id="KW-1133">Transmembrane helix</keyword>
<sequence length="301" mass="32921">MQNLIYSNFSLAALFVLLWNSGFIGAEYGLPYTGTFTLLFWRYGALTLVLFAYLLLTKQLARQPLKTILHTSLVGVLAHGVWLSCALLALEQNVPAGIVALVVALQPLATGAFSGLVVGEQASRWQWLGLITGFLGVAIAVGTRIQVNDEASFFGYFIPFGSVIAITIASLLQRRRETSSQNYPRLSVAETLFYQSFATVLILTLPAVSIEKLEIQWNLALIATLSWLILGVSLASYGLMWKLLSRLDATRVASLFYLGPPVTMAMAWVAFGDTPQLADIIGLLVVTAGVMFVQFPQLRPR</sequence>
<dbReference type="Gene3D" id="1.10.3730.20">
    <property type="match status" value="1"/>
</dbReference>
<reference evidence="8" key="1">
    <citation type="submission" date="2012-04" db="EMBL/GenBank/DDBJ databases">
        <title>Finished genome of Dactylococcopsis salina PCC 8305.</title>
        <authorList>
            <consortium name="US DOE Joint Genome Institute"/>
            <person name="Gugger M."/>
            <person name="Coursin T."/>
            <person name="Rippka R."/>
            <person name="Tandeau De Marsac N."/>
            <person name="Huntemann M."/>
            <person name="Wei C.-L."/>
            <person name="Han J."/>
            <person name="Detter J.C."/>
            <person name="Han C."/>
            <person name="Tapia R."/>
            <person name="Daligault H."/>
            <person name="Chen A."/>
            <person name="Krypides N."/>
            <person name="Mavromatis K."/>
            <person name="Markowitz V."/>
            <person name="Szeto E."/>
            <person name="Ivanova N."/>
            <person name="Ovchinnikova G."/>
            <person name="Pagani I."/>
            <person name="Pati A."/>
            <person name="Goodwin L."/>
            <person name="Peters L."/>
            <person name="Pitluck S."/>
            <person name="Woyke T."/>
            <person name="Kerfeld C."/>
        </authorList>
    </citation>
    <scope>NUCLEOTIDE SEQUENCE [LARGE SCALE GENOMIC DNA]</scope>
    <source>
        <strain evidence="8">PCC 8305</strain>
    </source>
</reference>
<evidence type="ECO:0000313" key="9">
    <source>
        <dbReference type="Proteomes" id="UP000010482"/>
    </source>
</evidence>
<dbReference type="STRING" id="13035.Dacsa_3441"/>
<feature type="transmembrane region" description="Helical" evidence="6">
    <location>
        <begin position="252"/>
        <end position="271"/>
    </location>
</feature>
<dbReference type="AlphaFoldDB" id="K9Z0M4"/>
<dbReference type="PATRIC" id="fig|13035.3.peg.3896"/>
<dbReference type="InterPro" id="IPR050638">
    <property type="entry name" value="AA-Vitamin_Transporters"/>
</dbReference>
<evidence type="ECO:0000256" key="2">
    <source>
        <dbReference type="ARBA" id="ARBA00007362"/>
    </source>
</evidence>
<dbReference type="SUPFAM" id="SSF103481">
    <property type="entry name" value="Multidrug resistance efflux transporter EmrE"/>
    <property type="match status" value="2"/>
</dbReference>
<dbReference type="eggNOG" id="COG0697">
    <property type="taxonomic scope" value="Bacteria"/>
</dbReference>
<feature type="transmembrane region" description="Helical" evidence="6">
    <location>
        <begin position="36"/>
        <end position="56"/>
    </location>
</feature>
<protein>
    <submittedName>
        <fullName evidence="8">DMT(Drug/metabolite transporter) superfamily permease</fullName>
    </submittedName>
</protein>
<dbReference type="Proteomes" id="UP000010482">
    <property type="component" value="Chromosome"/>
</dbReference>
<dbReference type="OrthoDB" id="9809509at2"/>
<comment type="similarity">
    <text evidence="2">Belongs to the EamA transporter family.</text>
</comment>
<evidence type="ECO:0000256" key="4">
    <source>
        <dbReference type="ARBA" id="ARBA00022989"/>
    </source>
</evidence>
<feature type="transmembrane region" description="Helical" evidence="6">
    <location>
        <begin position="68"/>
        <end position="90"/>
    </location>
</feature>
<feature type="transmembrane region" description="Helical" evidence="6">
    <location>
        <begin position="96"/>
        <end position="118"/>
    </location>
</feature>
<dbReference type="InterPro" id="IPR037185">
    <property type="entry name" value="EmrE-like"/>
</dbReference>
<evidence type="ECO:0000256" key="5">
    <source>
        <dbReference type="ARBA" id="ARBA00023136"/>
    </source>
</evidence>
<dbReference type="InterPro" id="IPR000620">
    <property type="entry name" value="EamA_dom"/>
</dbReference>
<feature type="transmembrane region" description="Helical" evidence="6">
    <location>
        <begin position="216"/>
        <end position="240"/>
    </location>
</feature>
<dbReference type="RefSeq" id="WP_015230907.1">
    <property type="nucleotide sequence ID" value="NC_019780.1"/>
</dbReference>
<dbReference type="PANTHER" id="PTHR32322:SF2">
    <property type="entry name" value="EAMA DOMAIN-CONTAINING PROTEIN"/>
    <property type="match status" value="1"/>
</dbReference>
<feature type="transmembrane region" description="Helical" evidence="6">
    <location>
        <begin position="153"/>
        <end position="172"/>
    </location>
</feature>
<gene>
    <name evidence="8" type="ORF">Dacsa_3441</name>
</gene>
<keyword evidence="5 6" id="KW-0472">Membrane</keyword>
<organism evidence="8 9">
    <name type="scientific">Dactylococcopsis salina (strain PCC 8305)</name>
    <name type="common">Myxobactron salinum</name>
    <dbReference type="NCBI Taxonomy" id="13035"/>
    <lineage>
        <taxon>Bacteria</taxon>
        <taxon>Bacillati</taxon>
        <taxon>Cyanobacteriota</taxon>
        <taxon>Cyanophyceae</taxon>
        <taxon>Nodosilineales</taxon>
        <taxon>Cymatolegaceae</taxon>
        <taxon>Dactylococcopsis</taxon>
    </lineage>
</organism>
<evidence type="ECO:0000256" key="3">
    <source>
        <dbReference type="ARBA" id="ARBA00022692"/>
    </source>
</evidence>
<feature type="domain" description="EamA" evidence="7">
    <location>
        <begin position="11"/>
        <end position="140"/>
    </location>
</feature>
<dbReference type="EMBL" id="CP003944">
    <property type="protein sequence ID" value="AFZ51933.1"/>
    <property type="molecule type" value="Genomic_DNA"/>
</dbReference>
<feature type="transmembrane region" description="Helical" evidence="6">
    <location>
        <begin position="192"/>
        <end position="210"/>
    </location>
</feature>
<keyword evidence="9" id="KW-1185">Reference proteome</keyword>
<dbReference type="KEGG" id="dsl:Dacsa_3441"/>
<feature type="transmembrane region" description="Helical" evidence="6">
    <location>
        <begin position="277"/>
        <end position="295"/>
    </location>
</feature>
<feature type="transmembrane region" description="Helical" evidence="6">
    <location>
        <begin position="125"/>
        <end position="147"/>
    </location>
</feature>
<name>K9Z0M4_DACS8</name>
<evidence type="ECO:0000313" key="8">
    <source>
        <dbReference type="EMBL" id="AFZ51933.1"/>
    </source>
</evidence>
<dbReference type="Pfam" id="PF00892">
    <property type="entry name" value="EamA"/>
    <property type="match status" value="2"/>
</dbReference>
<evidence type="ECO:0000259" key="7">
    <source>
        <dbReference type="Pfam" id="PF00892"/>
    </source>
</evidence>
<proteinExistence type="inferred from homology"/>